<gene>
    <name evidence="2" type="ORF">Psch_03791</name>
</gene>
<feature type="domain" description="DUF7479" evidence="1">
    <location>
        <begin position="3"/>
        <end position="61"/>
    </location>
</feature>
<dbReference type="AlphaFoldDB" id="A0A4Y7R7S9"/>
<dbReference type="NCBIfam" id="NF045645">
    <property type="entry name" value="DVU_1557_fam"/>
    <property type="match status" value="1"/>
</dbReference>
<dbReference type="RefSeq" id="WP_190259294.1">
    <property type="nucleotide sequence ID" value="NZ_QFGA01000003.1"/>
</dbReference>
<organism evidence="2 3">
    <name type="scientific">Pelotomaculum schinkii</name>
    <dbReference type="NCBI Taxonomy" id="78350"/>
    <lineage>
        <taxon>Bacteria</taxon>
        <taxon>Bacillati</taxon>
        <taxon>Bacillota</taxon>
        <taxon>Clostridia</taxon>
        <taxon>Eubacteriales</taxon>
        <taxon>Desulfotomaculaceae</taxon>
        <taxon>Pelotomaculum</taxon>
    </lineage>
</organism>
<keyword evidence="3" id="KW-1185">Reference proteome</keyword>
<protein>
    <recommendedName>
        <fullName evidence="1">DUF7479 domain-containing protein</fullName>
    </recommendedName>
</protein>
<dbReference type="InterPro" id="IPR055902">
    <property type="entry name" value="DUF7479"/>
</dbReference>
<evidence type="ECO:0000259" key="1">
    <source>
        <dbReference type="Pfam" id="PF24292"/>
    </source>
</evidence>
<reference evidence="2 3" key="1">
    <citation type="journal article" date="2018" name="Environ. Microbiol.">
        <title>Novel energy conservation strategies and behaviour of Pelotomaculum schinkii driving syntrophic propionate catabolism.</title>
        <authorList>
            <person name="Hidalgo-Ahumada C.A.P."/>
            <person name="Nobu M.K."/>
            <person name="Narihiro T."/>
            <person name="Tamaki H."/>
            <person name="Liu W.T."/>
            <person name="Kamagata Y."/>
            <person name="Stams A.J.M."/>
            <person name="Imachi H."/>
            <person name="Sousa D.Z."/>
        </authorList>
    </citation>
    <scope>NUCLEOTIDE SEQUENCE [LARGE SCALE GENOMIC DNA]</scope>
    <source>
        <strain evidence="2 3">HH</strain>
    </source>
</reference>
<dbReference type="InterPro" id="IPR054656">
    <property type="entry name" value="DVU_1557-like"/>
</dbReference>
<proteinExistence type="predicted"/>
<dbReference type="Proteomes" id="UP000298324">
    <property type="component" value="Unassembled WGS sequence"/>
</dbReference>
<comment type="caution">
    <text evidence="2">The sequence shown here is derived from an EMBL/GenBank/DDBJ whole genome shotgun (WGS) entry which is preliminary data.</text>
</comment>
<name>A0A4Y7R7S9_9FIRM</name>
<accession>A0A4Y7R7S9</accession>
<sequence>MKEIICSKCNVPLESKKAKFGYLGLVFDAEVPRCPVCGQVYLSEKMVLEKIAKVETTVEDK</sequence>
<dbReference type="EMBL" id="QFGA01000003">
    <property type="protein sequence ID" value="TEB05028.1"/>
    <property type="molecule type" value="Genomic_DNA"/>
</dbReference>
<evidence type="ECO:0000313" key="3">
    <source>
        <dbReference type="Proteomes" id="UP000298324"/>
    </source>
</evidence>
<evidence type="ECO:0000313" key="2">
    <source>
        <dbReference type="EMBL" id="TEB05028.1"/>
    </source>
</evidence>
<dbReference type="Pfam" id="PF24292">
    <property type="entry name" value="DUF7479"/>
    <property type="match status" value="1"/>
</dbReference>